<feature type="compositionally biased region" description="Basic residues" evidence="4">
    <location>
        <begin position="758"/>
        <end position="772"/>
    </location>
</feature>
<feature type="region of interest" description="Disordered" evidence="4">
    <location>
        <begin position="2238"/>
        <end position="2333"/>
    </location>
</feature>
<dbReference type="PANTHER" id="PTHR47977">
    <property type="entry name" value="RAS-RELATED PROTEIN RAB"/>
    <property type="match status" value="1"/>
</dbReference>
<dbReference type="GO" id="GO:0005525">
    <property type="term" value="F:GTP binding"/>
    <property type="evidence" value="ECO:0007669"/>
    <property type="project" value="UniProtKB-KW"/>
</dbReference>
<feature type="compositionally biased region" description="Basic and acidic residues" evidence="4">
    <location>
        <begin position="1169"/>
        <end position="1187"/>
    </location>
</feature>
<dbReference type="Pfam" id="PF00071">
    <property type="entry name" value="Ras"/>
    <property type="match status" value="1"/>
</dbReference>
<feature type="region of interest" description="Disordered" evidence="4">
    <location>
        <begin position="2073"/>
        <end position="2138"/>
    </location>
</feature>
<accession>A0A8D0D5B2</accession>
<feature type="compositionally biased region" description="Basic and acidic residues" evidence="4">
    <location>
        <begin position="1918"/>
        <end position="1948"/>
    </location>
</feature>
<feature type="compositionally biased region" description="Low complexity" evidence="4">
    <location>
        <begin position="392"/>
        <end position="401"/>
    </location>
</feature>
<dbReference type="InterPro" id="IPR001806">
    <property type="entry name" value="Small_GTPase"/>
</dbReference>
<dbReference type="Ensembl" id="ENSSLUT00000041042.1">
    <property type="protein sequence ID" value="ENSSLUP00000039752.1"/>
    <property type="gene ID" value="ENSSLUG00000017808.1"/>
</dbReference>
<feature type="compositionally biased region" description="Basic and acidic residues" evidence="4">
    <location>
        <begin position="520"/>
        <end position="546"/>
    </location>
</feature>
<dbReference type="PRINTS" id="PR00449">
    <property type="entry name" value="RASTRNSFRMNG"/>
</dbReference>
<organism evidence="5 6">
    <name type="scientific">Sander lucioperca</name>
    <name type="common">Pike-perch</name>
    <name type="synonym">Perca lucioperca</name>
    <dbReference type="NCBI Taxonomy" id="283035"/>
    <lineage>
        <taxon>Eukaryota</taxon>
        <taxon>Metazoa</taxon>
        <taxon>Chordata</taxon>
        <taxon>Craniata</taxon>
        <taxon>Vertebrata</taxon>
        <taxon>Euteleostomi</taxon>
        <taxon>Actinopterygii</taxon>
        <taxon>Neopterygii</taxon>
        <taxon>Teleostei</taxon>
        <taxon>Neoteleostei</taxon>
        <taxon>Acanthomorphata</taxon>
        <taxon>Eupercaria</taxon>
        <taxon>Perciformes</taxon>
        <taxon>Percoidei</taxon>
        <taxon>Percidae</taxon>
        <taxon>Luciopercinae</taxon>
        <taxon>Sander</taxon>
    </lineage>
</organism>
<reference evidence="5" key="1">
    <citation type="submission" date="2025-08" db="UniProtKB">
        <authorList>
            <consortium name="Ensembl"/>
        </authorList>
    </citation>
    <scope>IDENTIFICATION</scope>
</reference>
<feature type="compositionally biased region" description="Basic and acidic residues" evidence="4">
    <location>
        <begin position="1220"/>
        <end position="1242"/>
    </location>
</feature>
<feature type="region of interest" description="Disordered" evidence="4">
    <location>
        <begin position="1156"/>
        <end position="1187"/>
    </location>
</feature>
<feature type="region of interest" description="Disordered" evidence="4">
    <location>
        <begin position="699"/>
        <end position="802"/>
    </location>
</feature>
<dbReference type="FunFam" id="3.40.50.300:FF:001129">
    <property type="entry name" value="ras-related protein Rab-44 isoform X2"/>
    <property type="match status" value="1"/>
</dbReference>
<feature type="region of interest" description="Disordered" evidence="4">
    <location>
        <begin position="499"/>
        <end position="558"/>
    </location>
</feature>
<dbReference type="Gene3D" id="3.40.50.300">
    <property type="entry name" value="P-loop containing nucleotide triphosphate hydrolases"/>
    <property type="match status" value="1"/>
</dbReference>
<protein>
    <submittedName>
        <fullName evidence="5">Uncharacterized protein</fullName>
    </submittedName>
</protein>
<dbReference type="SMART" id="SM00176">
    <property type="entry name" value="RAN"/>
    <property type="match status" value="1"/>
</dbReference>
<feature type="compositionally biased region" description="Basic residues" evidence="4">
    <location>
        <begin position="1857"/>
        <end position="1867"/>
    </location>
</feature>
<keyword evidence="6" id="KW-1185">Reference proteome</keyword>
<feature type="compositionally biased region" description="Polar residues" evidence="4">
    <location>
        <begin position="504"/>
        <end position="514"/>
    </location>
</feature>
<dbReference type="Proteomes" id="UP000694568">
    <property type="component" value="Unplaced"/>
</dbReference>
<evidence type="ECO:0000256" key="1">
    <source>
        <dbReference type="ARBA" id="ARBA00022741"/>
    </source>
</evidence>
<feature type="compositionally biased region" description="Basic residues" evidence="4">
    <location>
        <begin position="1279"/>
        <end position="1293"/>
    </location>
</feature>
<feature type="compositionally biased region" description="Basic and acidic residues" evidence="4">
    <location>
        <begin position="1876"/>
        <end position="1896"/>
    </location>
</feature>
<feature type="region of interest" description="Disordered" evidence="4">
    <location>
        <begin position="1826"/>
        <end position="1896"/>
    </location>
</feature>
<gene>
    <name evidence="5" type="primary">rab44</name>
</gene>
<dbReference type="SMART" id="SM00174">
    <property type="entry name" value="RHO"/>
    <property type="match status" value="1"/>
</dbReference>
<dbReference type="GO" id="GO:0003924">
    <property type="term" value="F:GTPase activity"/>
    <property type="evidence" value="ECO:0007669"/>
    <property type="project" value="InterPro"/>
</dbReference>
<feature type="compositionally biased region" description="Basic and acidic residues" evidence="4">
    <location>
        <begin position="699"/>
        <end position="721"/>
    </location>
</feature>
<feature type="compositionally biased region" description="Polar residues" evidence="4">
    <location>
        <begin position="1025"/>
        <end position="1035"/>
    </location>
</feature>
<feature type="region of interest" description="Disordered" evidence="4">
    <location>
        <begin position="1020"/>
        <end position="1083"/>
    </location>
</feature>
<feature type="compositionally biased region" description="Basic residues" evidence="4">
    <location>
        <begin position="422"/>
        <end position="436"/>
    </location>
</feature>
<feature type="compositionally biased region" description="Basic and acidic residues" evidence="4">
    <location>
        <begin position="1843"/>
        <end position="1856"/>
    </location>
</feature>
<evidence type="ECO:0000256" key="4">
    <source>
        <dbReference type="SAM" id="MobiDB-lite"/>
    </source>
</evidence>
<reference evidence="5" key="2">
    <citation type="submission" date="2025-09" db="UniProtKB">
        <authorList>
            <consortium name="Ensembl"/>
        </authorList>
    </citation>
    <scope>IDENTIFICATION</scope>
</reference>
<dbReference type="SMART" id="SM00173">
    <property type="entry name" value="RAS"/>
    <property type="match status" value="1"/>
</dbReference>
<dbReference type="CDD" id="cd00154">
    <property type="entry name" value="Rab"/>
    <property type="match status" value="1"/>
</dbReference>
<keyword evidence="1" id="KW-0547">Nucleotide-binding</keyword>
<feature type="compositionally biased region" description="Basic and acidic residues" evidence="4">
    <location>
        <begin position="958"/>
        <end position="974"/>
    </location>
</feature>
<feature type="compositionally biased region" description="Polar residues" evidence="4">
    <location>
        <begin position="1069"/>
        <end position="1083"/>
    </location>
</feature>
<feature type="region of interest" description="Disordered" evidence="4">
    <location>
        <begin position="363"/>
        <end position="461"/>
    </location>
</feature>
<feature type="compositionally biased region" description="Basic residues" evidence="4">
    <location>
        <begin position="943"/>
        <end position="957"/>
    </location>
</feature>
<feature type="compositionally biased region" description="Basic and acidic residues" evidence="4">
    <location>
        <begin position="773"/>
        <end position="797"/>
    </location>
</feature>
<feature type="compositionally biased region" description="Basic and acidic residues" evidence="4">
    <location>
        <begin position="437"/>
        <end position="453"/>
    </location>
</feature>
<dbReference type="GeneTree" id="ENSGT00940000160379"/>
<keyword evidence="3" id="KW-0449">Lipoprotein</keyword>
<dbReference type="InterPro" id="IPR005225">
    <property type="entry name" value="Small_GTP-bd"/>
</dbReference>
<feature type="compositionally biased region" description="Basic and acidic residues" evidence="4">
    <location>
        <begin position="1294"/>
        <end position="1318"/>
    </location>
</feature>
<feature type="compositionally biased region" description="Basic and acidic residues" evidence="4">
    <location>
        <begin position="1041"/>
        <end position="1067"/>
    </location>
</feature>
<evidence type="ECO:0000313" key="6">
    <source>
        <dbReference type="Proteomes" id="UP000694568"/>
    </source>
</evidence>
<feature type="region of interest" description="Disordered" evidence="4">
    <location>
        <begin position="924"/>
        <end position="981"/>
    </location>
</feature>
<sequence length="2554" mass="286092">MSLAIQSKKQEVIIQGSEYVSITHEDYIYSAATPKVQYSTTTNCPKTDLESLIPKSENLQADLDENETDSKVVYDSCKLVDTVQEGIDRSDSLRNEEVKESAHLVGISELTSLSVLSCPGVDQQLIDQFNVRQMPEEKLSNVHSVTEKECKERDDNTELLRKDGNLQGNYLVSESHVESVAMQFCTTPEITTEKISPRENTEIEQATISSPKEEFPTDEKQNEHSNLFEVKCAHRSEDAVNNVHEQEVKPTQIKEMPQIDDSSESVIHDATGNSKIISGNLTDKTEVSDTYQSELIVKRTDEFPINQDISIPADKQHEHSKKESNFEAVEQKNKGYYVSDTKKPQISNIEGVDTAPGQIYETKGRQQDDTKPSAEQTGHQDKEGLVSEMESESSLQTLQSEINAPFDFQPQHSDTGFNPIGNRRKLGSSRKNKGRQHVKDSVAESYNVHKEDVESTGDNEAFETRQTLLAIERTSQSSQGSESDIKPATHDSSLYTAIMPGYSSDVQGPTTTNYPEADLESSKTKSENPRDDHDERGTDFKVEVSDKSVGSTLEGTDQSDTLQSQEVTGAHNLEDAVNTVHEQEVKPTEMQELPQIDYASESVIHDATENSEIISGNLADQTEVSDTYQCDLIVKRTGDSPTNQKISNSDKQDEHPTKENNFESLERKNEDCHIYDIKEPQISHIDRVDTALGQIYETEGRVQDDTKPSAEQTGHQDKEGLVSEMESESSLQTLQSEINAPFDFQPQHSDTGFNPIGNRRKLGSSRKNKGRQHVKDSVAESYHEPTEEVVGDTRDNEPLETTEMSLSIEPAVKEKSMETMLEEMDQFDTAQTEDVRDQVKENALVGGDLHSSLTVDQQMIDQSNSTEMPEEELSNVCFVKEENKEGDEDTELFRHDGNVQTHYLVSESCVKSESSLQTLQSEINAPFDSQPQHHDTSLNSFGNRRKLGSSRKNKGRQHVKDSVAESYNVHKEDVESTGDNEAFETGETLLAIERTSQSSQGSESDIKPATHDSSLYTAIMPGYSSDVQGPTTTNYPEADLESSKTKSENPRDDHDERGTDFKVEVSDKSVGSTLEGTDQSDTLQSQEVTGAHNLEDAVNTVHEQEVKPTEMQEMPQIDYASESVIHDATENSEIISGNLADQTEVSDTYQCDLIVKRTGDSPTNQKISNSDKQDEHPTKENNFESLERKNEDCHIYDVKEPQISHIDRVDTALGQIYETEGRVQDDTKPSAEQTGHQDKEGLVSEMESESSLQTLQSEINAPFDFQPQHSDTGFNPIGNRRKLGSSRKNKGRQHVKDSVAESYHKPTEEVVGDTRDNEPLETTEMSLSIEPAVKEKSMETMLEEMDQFDTAQTEDVRDQVKENALVGIDLHSSLTVDQLSKSTAMPDEELPNVCFVIEKENKESDDNRELFRQDGNLQTNYLVSVSRVKSEDIDYSITPEITTDKPNPKEHTEPECSVEQAILLSPKEELSTSEEQKEHVNLSQVRGARHSEDAVNEVHEEEVKPTQMHQIDNFSIKESQSSLQTLHSEMNAPLNSQPFDSYQSIKGQTPTGNRRKFGSNRKNKGLQVKDTTKMSLVTETMRQEELKEQTNLDFKPTGEIRQFRSTVNDEENTEKMSEEGTILSQNVMDSSTIVTTDMPSSSGKDDFVKSKEVTEMENKLIKETENLSQLTGCDTVKMDLTQSPNISVWKDDSDIQNISYHDENVTTKPIAEDVLEQEGAFQVHDTEALSCDKEMNMQQTNDTSQIVGDVTIKAYNSGAESSMCVQVSRQDKDGEQFEELTKKDHEAQEMNVSQVITHAELFSASQNKTDTMAPFDIGLEENIQAKPAEDVSEERGISSQQRIQEKTNLDDSEHLQGRSKQKRRKMGSTRQTQLNRKPEEKRGETKESDFNTEADMRNVDKMEAMEDLQISVTAEVSQNEHAKPSLSPKNKEQHETSTVHDNRQKLQRSDLQSIQSNMISDRAYSNTLLPELSASHSKEVVNPVKFVHVTDVRDSESNVDVSVEPSQLDDFTTTEMHITSVSFVSLCETTQSAQNDEKWPESVNVINDQALKLADEPVVADLEIMKSVVRGGAQEEHMSAQASKQEPDKANEEAHTKNLEMKNANLDSTNKRRKMGSTRRSLGSRTKREDMYEKQEEDNEATEVATIVGVLKTESFSGNIGVLQLHEDSGSEQRKEKEFETVEYCHTGESYFKPPQTFEENPVSHGQLVETEHQLTPNYLPTILSTSPKHDLMSESAFGRKRRKMGSHRKSHGHQNYENQTAKGDKITDAQNGSDVRSITDESANKTTEELREESLGPDKISEVNTIDKKPSSNISTSKAAEQPVSEKKPKEVTPVQHPYAEIHLAQESQQKFSLAGNSRAADLQSNTYNVIMVGDSSVGKTSFMKRAQSGKFSLDIPASVGLDSCMWTVVVDGKHVVLQLWDTAGQERFHSMTRQIFHKANAFLLMYDITSSQSFSAISYWASCIQEGAAENVTILLVGNKSDCAERQVKTQEVEVLAKEYNFEFMECSAATGENVVQSLETVARMLSQKVDTREEAMELHKEPNKKKSSGCC</sequence>
<feature type="region of interest" description="Disordered" evidence="4">
    <location>
        <begin position="1220"/>
        <end position="1250"/>
    </location>
</feature>
<feature type="compositionally biased region" description="Basic and acidic residues" evidence="4">
    <location>
        <begin position="648"/>
        <end position="666"/>
    </location>
</feature>
<feature type="compositionally biased region" description="Basic and acidic residues" evidence="4">
    <location>
        <begin position="2278"/>
        <end position="2311"/>
    </location>
</feature>
<feature type="compositionally biased region" description="Low complexity" evidence="4">
    <location>
        <begin position="728"/>
        <end position="737"/>
    </location>
</feature>
<dbReference type="SUPFAM" id="SSF52540">
    <property type="entry name" value="P-loop containing nucleoside triphosphate hydrolases"/>
    <property type="match status" value="1"/>
</dbReference>
<evidence type="ECO:0000313" key="5">
    <source>
        <dbReference type="Ensembl" id="ENSSLUP00000039752.1"/>
    </source>
</evidence>
<feature type="region of interest" description="Disordered" evidence="4">
    <location>
        <begin position="1263"/>
        <end position="1321"/>
    </location>
</feature>
<name>A0A8D0D5B2_SANLU</name>
<feature type="region of interest" description="Disordered" evidence="4">
    <location>
        <begin position="1916"/>
        <end position="1948"/>
    </location>
</feature>
<dbReference type="InterPro" id="IPR050227">
    <property type="entry name" value="Rab"/>
</dbReference>
<evidence type="ECO:0000256" key="2">
    <source>
        <dbReference type="ARBA" id="ARBA00023134"/>
    </source>
</evidence>
<feature type="compositionally biased region" description="Basic residues" evidence="4">
    <location>
        <begin position="2239"/>
        <end position="2253"/>
    </location>
</feature>
<dbReference type="SMART" id="SM00175">
    <property type="entry name" value="RAB"/>
    <property type="match status" value="1"/>
</dbReference>
<feature type="compositionally biased region" description="Basic and acidic residues" evidence="4">
    <location>
        <begin position="2085"/>
        <end position="2100"/>
    </location>
</feature>
<feature type="region of interest" description="Disordered" evidence="4">
    <location>
        <begin position="1468"/>
        <end position="1493"/>
    </location>
</feature>
<feature type="region of interest" description="Disordered" evidence="4">
    <location>
        <begin position="635"/>
        <end position="666"/>
    </location>
</feature>
<dbReference type="InterPro" id="IPR027417">
    <property type="entry name" value="P-loop_NTPase"/>
</dbReference>
<feature type="compositionally biased region" description="Polar residues" evidence="4">
    <location>
        <begin position="548"/>
        <end position="558"/>
    </location>
</feature>
<keyword evidence="2" id="KW-0342">GTP-binding</keyword>
<dbReference type="PROSITE" id="PS51420">
    <property type="entry name" value="RHO"/>
    <property type="match status" value="1"/>
</dbReference>
<feature type="compositionally biased region" description="Basic and acidic residues" evidence="4">
    <location>
        <begin position="1468"/>
        <end position="1480"/>
    </location>
</feature>
<dbReference type="PROSITE" id="PS51419">
    <property type="entry name" value="RAB"/>
    <property type="match status" value="1"/>
</dbReference>
<proteinExistence type="predicted"/>
<feature type="compositionally biased region" description="Basic and acidic residues" evidence="4">
    <location>
        <begin position="1827"/>
        <end position="1836"/>
    </location>
</feature>
<evidence type="ECO:0000256" key="3">
    <source>
        <dbReference type="ARBA" id="ARBA00023288"/>
    </source>
</evidence>
<dbReference type="NCBIfam" id="TIGR00231">
    <property type="entry name" value="small_GTP"/>
    <property type="match status" value="1"/>
</dbReference>
<dbReference type="PROSITE" id="PS51421">
    <property type="entry name" value="RAS"/>
    <property type="match status" value="1"/>
</dbReference>
<feature type="compositionally biased region" description="Basic and acidic residues" evidence="4">
    <location>
        <begin position="363"/>
        <end position="385"/>
    </location>
</feature>